<reference evidence="4" key="1">
    <citation type="submission" date="2017-11" db="EMBL/GenBank/DDBJ databases">
        <authorList>
            <person name="Kuznetsova I."/>
            <person name="Sazanova A."/>
            <person name="Chirak E."/>
            <person name="Safronova V."/>
            <person name="Willems A."/>
        </authorList>
    </citation>
    <scope>NUCLEOTIDE SEQUENCE [LARGE SCALE GENOMIC DNA]</scope>
    <source>
        <strain evidence="4">PEPV15</strain>
    </source>
</reference>
<dbReference type="OrthoDB" id="64737at2"/>
<keyword evidence="1" id="KW-0472">Membrane</keyword>
<gene>
    <name evidence="3" type="ORF">CU100_03510</name>
</gene>
<feature type="transmembrane region" description="Helical" evidence="1">
    <location>
        <begin position="102"/>
        <end position="122"/>
    </location>
</feature>
<keyword evidence="1" id="KW-1133">Transmembrane helix</keyword>
<comment type="caution">
    <text evidence="3">The sequence shown here is derived from an EMBL/GenBank/DDBJ whole genome shotgun (WGS) entry which is preliminary data.</text>
</comment>
<evidence type="ECO:0000313" key="4">
    <source>
        <dbReference type="Proteomes" id="UP000241158"/>
    </source>
</evidence>
<proteinExistence type="predicted"/>
<evidence type="ECO:0000256" key="1">
    <source>
        <dbReference type="SAM" id="Phobius"/>
    </source>
</evidence>
<keyword evidence="1" id="KW-0812">Transmembrane</keyword>
<feature type="transmembrane region" description="Helical" evidence="1">
    <location>
        <begin position="30"/>
        <end position="48"/>
    </location>
</feature>
<dbReference type="AlphaFoldDB" id="A0A2P7B046"/>
<feature type="signal peptide" evidence="2">
    <location>
        <begin position="1"/>
        <end position="32"/>
    </location>
</feature>
<dbReference type="RefSeq" id="WP_106715142.1">
    <property type="nucleotide sequence ID" value="NZ_JACHXT010000002.1"/>
</dbReference>
<organism evidence="3 4">
    <name type="scientific">Phyllobacterium endophyticum</name>
    <dbReference type="NCBI Taxonomy" id="1149773"/>
    <lineage>
        <taxon>Bacteria</taxon>
        <taxon>Pseudomonadati</taxon>
        <taxon>Pseudomonadota</taxon>
        <taxon>Alphaproteobacteria</taxon>
        <taxon>Hyphomicrobiales</taxon>
        <taxon>Phyllobacteriaceae</taxon>
        <taxon>Phyllobacterium</taxon>
    </lineage>
</organism>
<protein>
    <submittedName>
        <fullName evidence="3">DUF1345 domain-containing protein</fullName>
    </submittedName>
</protein>
<feature type="chain" id="PRO_5015119699" evidence="2">
    <location>
        <begin position="33"/>
        <end position="216"/>
    </location>
</feature>
<feature type="transmembrane region" description="Helical" evidence="1">
    <location>
        <begin position="190"/>
        <end position="212"/>
    </location>
</feature>
<dbReference type="Proteomes" id="UP000241158">
    <property type="component" value="Unassembled WGS sequence"/>
</dbReference>
<feature type="transmembrane region" description="Helical" evidence="1">
    <location>
        <begin position="69"/>
        <end position="90"/>
    </location>
</feature>
<keyword evidence="2" id="KW-0732">Signal</keyword>
<sequence>MWKRHNPFFIAAIAGLAALALSLALAPHVASAAAANIFFVVYLALSALKIRKLTPQYLRKNAARSDEPVWIIFAVTLGTVVVALGSLFILLNSGENPQPLDLSLGLAAVFLGWMTIHMMAAIHYAHLYWQPDDDASGSKDRQHKHVGGLDFPGGKDPGGIEFLYFSYVIGMTAQTSDTAVTSTGMRKINLVHAIVSFFFNTVLVAAAVNVAVSLGQ</sequence>
<evidence type="ECO:0000256" key="2">
    <source>
        <dbReference type="SAM" id="SignalP"/>
    </source>
</evidence>
<evidence type="ECO:0000313" key="3">
    <source>
        <dbReference type="EMBL" id="PSH59838.1"/>
    </source>
</evidence>
<dbReference type="InterPro" id="IPR009781">
    <property type="entry name" value="DUF1345"/>
</dbReference>
<dbReference type="Pfam" id="PF07077">
    <property type="entry name" value="DUF1345"/>
    <property type="match status" value="1"/>
</dbReference>
<dbReference type="EMBL" id="PGGN01000001">
    <property type="protein sequence ID" value="PSH59838.1"/>
    <property type="molecule type" value="Genomic_DNA"/>
</dbReference>
<name>A0A2P7B046_9HYPH</name>
<accession>A0A2P7B046</accession>
<keyword evidence="4" id="KW-1185">Reference proteome</keyword>